<name>A0ACB0KVY2_TRIPR</name>
<accession>A0ACB0KVY2</accession>
<protein>
    <submittedName>
        <fullName evidence="1">Uncharacterized protein</fullName>
    </submittedName>
</protein>
<organism evidence="1 2">
    <name type="scientific">Trifolium pratense</name>
    <name type="common">Red clover</name>
    <dbReference type="NCBI Taxonomy" id="57577"/>
    <lineage>
        <taxon>Eukaryota</taxon>
        <taxon>Viridiplantae</taxon>
        <taxon>Streptophyta</taxon>
        <taxon>Embryophyta</taxon>
        <taxon>Tracheophyta</taxon>
        <taxon>Spermatophyta</taxon>
        <taxon>Magnoliopsida</taxon>
        <taxon>eudicotyledons</taxon>
        <taxon>Gunneridae</taxon>
        <taxon>Pentapetalae</taxon>
        <taxon>rosids</taxon>
        <taxon>fabids</taxon>
        <taxon>Fabales</taxon>
        <taxon>Fabaceae</taxon>
        <taxon>Papilionoideae</taxon>
        <taxon>50 kb inversion clade</taxon>
        <taxon>NPAAA clade</taxon>
        <taxon>Hologalegina</taxon>
        <taxon>IRL clade</taxon>
        <taxon>Trifolieae</taxon>
        <taxon>Trifolium</taxon>
    </lineage>
</organism>
<keyword evidence="2" id="KW-1185">Reference proteome</keyword>
<dbReference type="Proteomes" id="UP001177021">
    <property type="component" value="Unassembled WGS sequence"/>
</dbReference>
<reference evidence="1" key="1">
    <citation type="submission" date="2023-10" db="EMBL/GenBank/DDBJ databases">
        <authorList>
            <person name="Rodriguez Cubillos JULIANA M."/>
            <person name="De Vega J."/>
        </authorList>
    </citation>
    <scope>NUCLEOTIDE SEQUENCE</scope>
</reference>
<comment type="caution">
    <text evidence="1">The sequence shown here is derived from an EMBL/GenBank/DDBJ whole genome shotgun (WGS) entry which is preliminary data.</text>
</comment>
<evidence type="ECO:0000313" key="2">
    <source>
        <dbReference type="Proteomes" id="UP001177021"/>
    </source>
</evidence>
<sequence>MPVSSISGSLSSPQVDVVIETGNPYLNLTVDGFLKIGTVIHSQLLHLLSLSSSFKQSEFRTNFVYLFQVAATRALAEDTYHIVRKGSVSSNDFEKTLKKMCKEGAYWGTIAGVYLGVEYGVERIRGTRDWKNAVFGGAVTGALVSAATNNKADKIAVDAITGAAIATAAEFVNGWNY</sequence>
<gene>
    <name evidence="1" type="ORF">MILVUS5_LOCUS26716</name>
</gene>
<proteinExistence type="predicted"/>
<evidence type="ECO:0000313" key="1">
    <source>
        <dbReference type="EMBL" id="CAJ2660860.1"/>
    </source>
</evidence>
<dbReference type="EMBL" id="CASHSV030000311">
    <property type="protein sequence ID" value="CAJ2660860.1"/>
    <property type="molecule type" value="Genomic_DNA"/>
</dbReference>